<reference evidence="2 3" key="1">
    <citation type="submission" date="2009-12" db="EMBL/GenBank/DDBJ databases">
        <title>Genome Sequence of Peptoniphilus lacrimalis 315-B.</title>
        <authorList>
            <person name="Durkin A.S."/>
            <person name="Madupu R."/>
            <person name="Torralba M."/>
            <person name="Methe B."/>
            <person name="Sutton G."/>
            <person name="Strausberg R.L."/>
            <person name="Nelson K.E."/>
        </authorList>
    </citation>
    <scope>NUCLEOTIDE SEQUENCE [LARGE SCALE GENOMIC DNA]</scope>
    <source>
        <strain evidence="2 3">315-B</strain>
    </source>
</reference>
<protein>
    <recommendedName>
        <fullName evidence="1">Schlafen group 3-like DNA/RNA helicase domain-containing protein</fullName>
    </recommendedName>
</protein>
<name>D1VRY1_9FIRM</name>
<dbReference type="Pfam" id="PF09848">
    <property type="entry name" value="SLFN-g3_helicase"/>
    <property type="match status" value="1"/>
</dbReference>
<dbReference type="InterPro" id="IPR018647">
    <property type="entry name" value="SLFN_3-like_DNA/RNA_helicase"/>
</dbReference>
<feature type="domain" description="Schlafen group 3-like DNA/RNA helicase" evidence="1">
    <location>
        <begin position="235"/>
        <end position="627"/>
    </location>
</feature>
<sequence length="656" mass="76108">MFRLNSYYEDNINKFLNRDIDNILGIISSNNSSAETKIQQKNTWIQEINILKRELKGLDGRVIFEYTIPRMGKRVDNIILHKNIIFVLEFKCGSEKYYRMDYDQVYDYALDLKNFHKESFDKFVVPILIATDAPSKDNKFIVKENVMEPLECNSYGIRKLILQVSNRYNMPNFSYDTWINSEYLPTPTIVEAAQALYTGHNVEDITRNEAGAKNISITTDSINNIIEYSKTKNKKSICFITGVPGAGKTLVGLNLGIQKTDAKKGEHAVFLSGNFPLVEVLQEALVRDRIESMKNLGLNIKKSDEIRKTNAFIQIIHKYRDSFINNENVPPEHIVIFDEAQRSWNHEKIAKFMKTKKGIPNFNYSEPEFLISTMDRHKDWAVIVCLIGGGQEINDGEGGLPEWFNALRSKFRKWDVYVSDNLKEEYLINNEWKDMIGGLNVKEIEDLHLSISLRSFRTPDLADFIKATLDLDINTAKQIYEKIKYKYPIKITRDIKLAKEWVKNKSMGSQKYGLLAASGALRLKPEGIFVKNKIDVCNWFLNNKEDVRSCYALEDVVTEFDVQGLEVDYSIVCWDADFRIIDGKWSYKRFHGSNWINILKNEDKLYLKNTYRVLLTRARQGMIIFIPKGCCEDITRQPKFYDGTYNYLKQIGLEEI</sequence>
<dbReference type="RefSeq" id="WP_004823858.1">
    <property type="nucleotide sequence ID" value="NZ_ADDO01000013.1"/>
</dbReference>
<organism evidence="2 3">
    <name type="scientific">Peptoniphilus lacrimalis 315-B</name>
    <dbReference type="NCBI Taxonomy" id="596330"/>
    <lineage>
        <taxon>Bacteria</taxon>
        <taxon>Bacillati</taxon>
        <taxon>Bacillota</taxon>
        <taxon>Tissierellia</taxon>
        <taxon>Tissierellales</taxon>
        <taxon>Peptoniphilaceae</taxon>
        <taxon>Peptoniphilus</taxon>
    </lineage>
</organism>
<dbReference type="AlphaFoldDB" id="D1VRY1"/>
<keyword evidence="3" id="KW-1185">Reference proteome</keyword>
<accession>D1VRY1</accession>
<dbReference type="InterPro" id="IPR027417">
    <property type="entry name" value="P-loop_NTPase"/>
</dbReference>
<dbReference type="Proteomes" id="UP000005711">
    <property type="component" value="Unassembled WGS sequence"/>
</dbReference>
<dbReference type="EMBL" id="ADDO01000013">
    <property type="protein sequence ID" value="EFA90697.1"/>
    <property type="molecule type" value="Genomic_DNA"/>
</dbReference>
<evidence type="ECO:0000313" key="2">
    <source>
        <dbReference type="EMBL" id="EFA90697.1"/>
    </source>
</evidence>
<gene>
    <name evidence="2" type="ORF">HMPREF0628_1570</name>
</gene>
<evidence type="ECO:0000259" key="1">
    <source>
        <dbReference type="Pfam" id="PF09848"/>
    </source>
</evidence>
<comment type="caution">
    <text evidence="2">The sequence shown here is derived from an EMBL/GenBank/DDBJ whole genome shotgun (WGS) entry which is preliminary data.</text>
</comment>
<dbReference type="eggNOG" id="COG3410">
    <property type="taxonomic scope" value="Bacteria"/>
</dbReference>
<evidence type="ECO:0000313" key="3">
    <source>
        <dbReference type="Proteomes" id="UP000005711"/>
    </source>
</evidence>
<dbReference type="Gene3D" id="3.40.50.300">
    <property type="entry name" value="P-loop containing nucleotide triphosphate hydrolases"/>
    <property type="match status" value="1"/>
</dbReference>
<proteinExistence type="predicted"/>
<dbReference type="SUPFAM" id="SSF52540">
    <property type="entry name" value="P-loop containing nucleoside triphosphate hydrolases"/>
    <property type="match status" value="1"/>
</dbReference>